<accession>A0ABQ9Y0C1</accession>
<organism evidence="4 5">
    <name type="scientific">Blattamonas nauphoetae</name>
    <dbReference type="NCBI Taxonomy" id="2049346"/>
    <lineage>
        <taxon>Eukaryota</taxon>
        <taxon>Metamonada</taxon>
        <taxon>Preaxostyla</taxon>
        <taxon>Oxymonadida</taxon>
        <taxon>Blattamonas</taxon>
    </lineage>
</organism>
<evidence type="ECO:0000256" key="2">
    <source>
        <dbReference type="ARBA" id="ARBA00022741"/>
    </source>
</evidence>
<dbReference type="NCBIfam" id="TIGR00231">
    <property type="entry name" value="small_GTP"/>
    <property type="match status" value="1"/>
</dbReference>
<dbReference type="InterPro" id="IPR027417">
    <property type="entry name" value="P-loop_NTPase"/>
</dbReference>
<dbReference type="PRINTS" id="PR00449">
    <property type="entry name" value="RASTRNSFRMNG"/>
</dbReference>
<name>A0ABQ9Y0C1_9EUKA</name>
<evidence type="ECO:0000256" key="3">
    <source>
        <dbReference type="ARBA" id="ARBA00023134"/>
    </source>
</evidence>
<dbReference type="SUPFAM" id="SSF52540">
    <property type="entry name" value="P-loop containing nucleoside triphosphate hydrolases"/>
    <property type="match status" value="1"/>
</dbReference>
<keyword evidence="2" id="KW-0547">Nucleotide-binding</keyword>
<dbReference type="PANTHER" id="PTHR47981">
    <property type="entry name" value="RAB FAMILY"/>
    <property type="match status" value="1"/>
</dbReference>
<protein>
    <submittedName>
        <fullName evidence="4">GTP-binding protein YPTC5</fullName>
    </submittedName>
</protein>
<sequence length="216" mass="24426">MEQPTFFDSTINNKVTLKVVFIGDCNVGKTSLLEQYIHKTFKEQYKATLGTEFYTQELLLDDIPVLLQIWDTAGQERFKTLSSSYFRGADACCLVFDVNTEDSFNNIRMWHDFFLQSLDNDQTSTFPFVIVGNKIDLNPESRLVSSTQAEELSQSLASPYKYFDASAKTAQNVEDVFVALAQLALQKKQQEEPDVLTDTLKVETPAPIPKQSSTCC</sequence>
<comment type="similarity">
    <text evidence="1">Belongs to the small GTPase superfamily. Rab family.</text>
</comment>
<dbReference type="EMBL" id="JARBJD010000048">
    <property type="protein sequence ID" value="KAK2957175.1"/>
    <property type="molecule type" value="Genomic_DNA"/>
</dbReference>
<keyword evidence="3" id="KW-0342">GTP-binding</keyword>
<dbReference type="SMART" id="SM00173">
    <property type="entry name" value="RAS"/>
    <property type="match status" value="1"/>
</dbReference>
<dbReference type="Proteomes" id="UP001281761">
    <property type="component" value="Unassembled WGS sequence"/>
</dbReference>
<evidence type="ECO:0000313" key="4">
    <source>
        <dbReference type="EMBL" id="KAK2957175.1"/>
    </source>
</evidence>
<dbReference type="SMART" id="SM00175">
    <property type="entry name" value="RAB"/>
    <property type="match status" value="1"/>
</dbReference>
<dbReference type="SMART" id="SM00174">
    <property type="entry name" value="RHO"/>
    <property type="match status" value="1"/>
</dbReference>
<dbReference type="SMART" id="SM00176">
    <property type="entry name" value="RAN"/>
    <property type="match status" value="1"/>
</dbReference>
<gene>
    <name evidence="4" type="ORF">BLNAU_7769</name>
</gene>
<dbReference type="PROSITE" id="PS51420">
    <property type="entry name" value="RHO"/>
    <property type="match status" value="1"/>
</dbReference>
<comment type="caution">
    <text evidence="4">The sequence shown here is derived from an EMBL/GenBank/DDBJ whole genome shotgun (WGS) entry which is preliminary data.</text>
</comment>
<keyword evidence="5" id="KW-1185">Reference proteome</keyword>
<dbReference type="Pfam" id="PF00071">
    <property type="entry name" value="Ras"/>
    <property type="match status" value="1"/>
</dbReference>
<dbReference type="PROSITE" id="PS51421">
    <property type="entry name" value="RAS"/>
    <property type="match status" value="1"/>
</dbReference>
<dbReference type="PANTHER" id="PTHR47981:SF20">
    <property type="entry name" value="RAS-RELATED PROTEIN RAB-7A"/>
    <property type="match status" value="1"/>
</dbReference>
<dbReference type="InterPro" id="IPR005225">
    <property type="entry name" value="Small_GTP-bd"/>
</dbReference>
<evidence type="ECO:0000313" key="5">
    <source>
        <dbReference type="Proteomes" id="UP001281761"/>
    </source>
</evidence>
<proteinExistence type="inferred from homology"/>
<dbReference type="Gene3D" id="3.40.50.300">
    <property type="entry name" value="P-loop containing nucleotide triphosphate hydrolases"/>
    <property type="match status" value="1"/>
</dbReference>
<reference evidence="4 5" key="1">
    <citation type="journal article" date="2022" name="bioRxiv">
        <title>Genomics of Preaxostyla Flagellates Illuminates Evolutionary Transitions and the Path Towards Mitochondrial Loss.</title>
        <authorList>
            <person name="Novak L.V.F."/>
            <person name="Treitli S.C."/>
            <person name="Pyrih J."/>
            <person name="Halakuc P."/>
            <person name="Pipaliya S.V."/>
            <person name="Vacek V."/>
            <person name="Brzon O."/>
            <person name="Soukal P."/>
            <person name="Eme L."/>
            <person name="Dacks J.B."/>
            <person name="Karnkowska A."/>
            <person name="Elias M."/>
            <person name="Hampl V."/>
        </authorList>
    </citation>
    <scope>NUCLEOTIDE SEQUENCE [LARGE SCALE GENOMIC DNA]</scope>
    <source>
        <strain evidence="4">NAU3</strain>
        <tissue evidence="4">Gut</tissue>
    </source>
</reference>
<dbReference type="PROSITE" id="PS51419">
    <property type="entry name" value="RAB"/>
    <property type="match status" value="1"/>
</dbReference>
<evidence type="ECO:0000256" key="1">
    <source>
        <dbReference type="ARBA" id="ARBA00006270"/>
    </source>
</evidence>
<dbReference type="InterPro" id="IPR001806">
    <property type="entry name" value="Small_GTPase"/>
</dbReference>